<keyword evidence="2" id="KW-0614">Plasmid</keyword>
<reference evidence="2 3" key="1">
    <citation type="journal article" date="2012" name="J. Bacteriol.">
        <title>Complete Genome Sequence of Burkholderia phenoliruptrix BR3459a (CLA1), a Heat-Tolerant, Nitrogen-Fixing Symbiont of Mimosa flocculosa.</title>
        <authorList>
            <person name="de Oliveira Cunha C."/>
            <person name="Goda Zuleta L.F."/>
            <person name="Paula de Almeida L.G."/>
            <person name="Prioli Ciapina L."/>
            <person name="Lustrino Borges W."/>
            <person name="Pitard R.M."/>
            <person name="Baldani J.I."/>
            <person name="Straliotto R."/>
            <person name="de Faria S.M."/>
            <person name="Hungria M."/>
            <person name="Sousa Cavada B."/>
            <person name="Mercante F.M."/>
            <person name="Ribeiro de Vasconcelos A.T."/>
        </authorList>
    </citation>
    <scope>NUCLEOTIDE SEQUENCE [LARGE SCALE GENOMIC DNA]</scope>
    <source>
        <strain evidence="2 3">BR3459a</strain>
        <plasmid evidence="2 3">pSYMBR3459</plasmid>
    </source>
</reference>
<dbReference type="eggNOG" id="ENOG5031795">
    <property type="taxonomic scope" value="Bacteria"/>
</dbReference>
<dbReference type="Proteomes" id="UP000010105">
    <property type="component" value="Plasmid pSYMBR3459"/>
</dbReference>
<geneLocation type="plasmid" evidence="2 3">
    <name>pSYMBR3459</name>
</geneLocation>
<name>K0DZI7_9BURK</name>
<dbReference type="EMBL" id="CP003865">
    <property type="protein sequence ID" value="AFT90062.1"/>
    <property type="molecule type" value="Genomic_DNA"/>
</dbReference>
<dbReference type="GeneID" id="84319815"/>
<sequence>MYFVHHGVAIQPSVFRAGNTFVAKVSILEEDRATTSLGDSGHFANREPAFAFAVRCRTALRKSFGRPSPWRAHLDFGANFRLERSRLHEPLRAVPNKYRRKIKDLLSGLKPVVFGPRRRQAARKRRPAPEKSVRWNGRTSPSSSRQLHHVAGA</sequence>
<dbReference type="HOGENOM" id="CLU_1709802_0_0_4"/>
<organism evidence="2 3">
    <name type="scientific">Paraburkholderia phenoliruptrix BR3459a</name>
    <dbReference type="NCBI Taxonomy" id="1229205"/>
    <lineage>
        <taxon>Bacteria</taxon>
        <taxon>Pseudomonadati</taxon>
        <taxon>Pseudomonadota</taxon>
        <taxon>Betaproteobacteria</taxon>
        <taxon>Burkholderiales</taxon>
        <taxon>Burkholderiaceae</taxon>
        <taxon>Paraburkholderia</taxon>
    </lineage>
</organism>
<protein>
    <submittedName>
        <fullName evidence="2">Uncharacterized protein</fullName>
    </submittedName>
</protein>
<feature type="compositionally biased region" description="Basic residues" evidence="1">
    <location>
        <begin position="116"/>
        <end position="126"/>
    </location>
</feature>
<gene>
    <name evidence="2" type="ORF">BUPH_08237</name>
</gene>
<proteinExistence type="predicted"/>
<evidence type="ECO:0000256" key="1">
    <source>
        <dbReference type="SAM" id="MobiDB-lite"/>
    </source>
</evidence>
<feature type="region of interest" description="Disordered" evidence="1">
    <location>
        <begin position="116"/>
        <end position="153"/>
    </location>
</feature>
<dbReference type="AlphaFoldDB" id="K0DZI7"/>
<evidence type="ECO:0000313" key="3">
    <source>
        <dbReference type="Proteomes" id="UP000010105"/>
    </source>
</evidence>
<accession>K0DZI7</accession>
<dbReference type="KEGG" id="bpx:BUPH_08237"/>
<dbReference type="RefSeq" id="WP_015004260.1">
    <property type="nucleotide sequence ID" value="NC_018696.1"/>
</dbReference>
<evidence type="ECO:0000313" key="2">
    <source>
        <dbReference type="EMBL" id="AFT90062.1"/>
    </source>
</evidence>